<evidence type="ECO:0000313" key="1">
    <source>
        <dbReference type="EMBL" id="KAI4460740.1"/>
    </source>
</evidence>
<dbReference type="EMBL" id="CM043019">
    <property type="protein sequence ID" value="KAI4460740.1"/>
    <property type="molecule type" value="Genomic_DNA"/>
</dbReference>
<evidence type="ECO:0000313" key="2">
    <source>
        <dbReference type="Proteomes" id="UP001056778"/>
    </source>
</evidence>
<protein>
    <submittedName>
        <fullName evidence="1">Allantoicase</fullName>
    </submittedName>
</protein>
<accession>A0ACB9T1P6</accession>
<sequence length="427" mass="47910">MWGIAILCQTFNQKGQENQPVTAAGGGNCGRKPLVTSRVQRFLRNLAVQNRRASRSDLQGRFQEAGSSGSVTKIGGHVLFATDDWFAPAENLLKYEDPVFKVGLYTDYGKWMDGWETRRKRKPGHDWCIIELGMPGIIKGVEVDTAYFTGNYAPKFSLQAVQLKHDDDAKFPSRQIDAMGTECSDEALALVKSMKTENWQELIPMTPLTAGYINTSRKFFKINSDKVYSHIRLNIFPDGGIARLRIYGQVLHKVDFSIKEEIDLVAMKNGGVCHSYSNAHYGHPKNLICPGVGKNMGDGWETARRIDRPPILQADERNILQVPGNEWAIFRLGCIGKINKVHIDTNHFKGNYPDSAKLEGGLLKNGVIDWKIVLPTTKLSAHAIHEYHSEDMLHFGPFSHVRVTIMPDGGISRLRIFGQPIQEHPEI</sequence>
<proteinExistence type="predicted"/>
<keyword evidence="2" id="KW-1185">Reference proteome</keyword>
<comment type="caution">
    <text evidence="1">The sequence shown here is derived from an EMBL/GenBank/DDBJ whole genome shotgun (WGS) entry which is preliminary data.</text>
</comment>
<organism evidence="1 2">
    <name type="scientific">Holotrichia oblita</name>
    <name type="common">Chafer beetle</name>
    <dbReference type="NCBI Taxonomy" id="644536"/>
    <lineage>
        <taxon>Eukaryota</taxon>
        <taxon>Metazoa</taxon>
        <taxon>Ecdysozoa</taxon>
        <taxon>Arthropoda</taxon>
        <taxon>Hexapoda</taxon>
        <taxon>Insecta</taxon>
        <taxon>Pterygota</taxon>
        <taxon>Neoptera</taxon>
        <taxon>Endopterygota</taxon>
        <taxon>Coleoptera</taxon>
        <taxon>Polyphaga</taxon>
        <taxon>Scarabaeiformia</taxon>
        <taxon>Scarabaeidae</taxon>
        <taxon>Melolonthinae</taxon>
        <taxon>Holotrichia</taxon>
    </lineage>
</organism>
<dbReference type="Proteomes" id="UP001056778">
    <property type="component" value="Chromosome 5"/>
</dbReference>
<name>A0ACB9T1P6_HOLOL</name>
<gene>
    <name evidence="1" type="ORF">MML48_5g00008098</name>
</gene>
<reference evidence="1" key="1">
    <citation type="submission" date="2022-04" db="EMBL/GenBank/DDBJ databases">
        <title>Chromosome-scale genome assembly of Holotrichia oblita Faldermann.</title>
        <authorList>
            <person name="Rongchong L."/>
        </authorList>
    </citation>
    <scope>NUCLEOTIDE SEQUENCE</scope>
    <source>
        <strain evidence="1">81SQS9</strain>
    </source>
</reference>